<dbReference type="EMBL" id="MUJZ01014614">
    <property type="protein sequence ID" value="OTF81243.1"/>
    <property type="molecule type" value="Genomic_DNA"/>
</dbReference>
<evidence type="ECO:0000313" key="2">
    <source>
        <dbReference type="Proteomes" id="UP000194236"/>
    </source>
</evidence>
<dbReference type="Proteomes" id="UP000194236">
    <property type="component" value="Unassembled WGS sequence"/>
</dbReference>
<sequence>MSFWIGCAMTNGMATKLLLSSQMKNLSRITSTSYFMKKNIPLVDQSIRSFYNESETKKYFTRAKYGGRHMITVLPGDGIGPEMVRYVREMFQ</sequence>
<protein>
    <recommendedName>
        <fullName evidence="3">Isopropylmalate dehydrogenase-like domain-containing protein</fullName>
    </recommendedName>
</protein>
<accession>A0A1Y3BN64</accession>
<gene>
    <name evidence="1" type="ORF">BLA29_008934</name>
</gene>
<dbReference type="AlphaFoldDB" id="A0A1Y3BN64"/>
<proteinExistence type="predicted"/>
<evidence type="ECO:0008006" key="3">
    <source>
        <dbReference type="Google" id="ProtNLM"/>
    </source>
</evidence>
<name>A0A1Y3BN64_EURMA</name>
<evidence type="ECO:0000313" key="1">
    <source>
        <dbReference type="EMBL" id="OTF81243.1"/>
    </source>
</evidence>
<reference evidence="1 2" key="1">
    <citation type="submission" date="2017-03" db="EMBL/GenBank/DDBJ databases">
        <title>Genome Survey of Euroglyphus maynei.</title>
        <authorList>
            <person name="Arlian L.G."/>
            <person name="Morgan M.S."/>
            <person name="Rider S.D."/>
        </authorList>
    </citation>
    <scope>NUCLEOTIDE SEQUENCE [LARGE SCALE GENOMIC DNA]</scope>
    <source>
        <strain evidence="1">Arlian Lab</strain>
        <tissue evidence="1">Whole body</tissue>
    </source>
</reference>
<dbReference type="OrthoDB" id="10261637at2759"/>
<dbReference type="SUPFAM" id="SSF53659">
    <property type="entry name" value="Isocitrate/Isopropylmalate dehydrogenase-like"/>
    <property type="match status" value="1"/>
</dbReference>
<keyword evidence="2" id="KW-1185">Reference proteome</keyword>
<comment type="caution">
    <text evidence="1">The sequence shown here is derived from an EMBL/GenBank/DDBJ whole genome shotgun (WGS) entry which is preliminary data.</text>
</comment>
<organism evidence="1 2">
    <name type="scientific">Euroglyphus maynei</name>
    <name type="common">Mayne's house dust mite</name>
    <dbReference type="NCBI Taxonomy" id="6958"/>
    <lineage>
        <taxon>Eukaryota</taxon>
        <taxon>Metazoa</taxon>
        <taxon>Ecdysozoa</taxon>
        <taxon>Arthropoda</taxon>
        <taxon>Chelicerata</taxon>
        <taxon>Arachnida</taxon>
        <taxon>Acari</taxon>
        <taxon>Acariformes</taxon>
        <taxon>Sarcoptiformes</taxon>
        <taxon>Astigmata</taxon>
        <taxon>Psoroptidia</taxon>
        <taxon>Analgoidea</taxon>
        <taxon>Pyroglyphidae</taxon>
        <taxon>Pyroglyphinae</taxon>
        <taxon>Euroglyphus</taxon>
    </lineage>
</organism>